<comment type="similarity">
    <text evidence="5 6">Belongs to the anion channel-forming bestrophin (TC 1.A.46) family. Calcium-sensitive chloride channel subfamily.</text>
</comment>
<dbReference type="GO" id="GO:0005254">
    <property type="term" value="F:chloride channel activity"/>
    <property type="evidence" value="ECO:0007669"/>
    <property type="project" value="UniProtKB-KW"/>
</dbReference>
<evidence type="ECO:0000256" key="4">
    <source>
        <dbReference type="ARBA" id="ARBA00023136"/>
    </source>
</evidence>
<evidence type="ECO:0000256" key="1">
    <source>
        <dbReference type="ARBA" id="ARBA00004370"/>
    </source>
</evidence>
<comment type="function">
    <text evidence="6">Forms chloride channels.</text>
</comment>
<dbReference type="OrthoDB" id="201595at2759"/>
<keyword evidence="6" id="KW-1003">Cell membrane</keyword>
<keyword evidence="6" id="KW-0868">Chloride</keyword>
<dbReference type="PANTHER" id="PTHR10736">
    <property type="entry name" value="BESTROPHIN"/>
    <property type="match status" value="1"/>
</dbReference>
<dbReference type="EMBL" id="KZ346905">
    <property type="protein sequence ID" value="PIO68824.1"/>
    <property type="molecule type" value="Genomic_DNA"/>
</dbReference>
<dbReference type="InterPro" id="IPR000615">
    <property type="entry name" value="Bestrophin"/>
</dbReference>
<evidence type="ECO:0000256" key="5">
    <source>
        <dbReference type="ARBA" id="ARBA00034769"/>
    </source>
</evidence>
<keyword evidence="6" id="KW-0813">Transport</keyword>
<keyword evidence="6" id="KW-0869">Chloride channel</keyword>
<evidence type="ECO:0000313" key="8">
    <source>
        <dbReference type="Proteomes" id="UP000230423"/>
    </source>
</evidence>
<dbReference type="GO" id="GO:0034707">
    <property type="term" value="C:chloride channel complex"/>
    <property type="evidence" value="ECO:0007669"/>
    <property type="project" value="UniProtKB-KW"/>
</dbReference>
<comment type="subcellular location">
    <subcellularLocation>
        <location evidence="6">Cell membrane</location>
        <topology evidence="6">Multi-pass membrane protein</topology>
    </subcellularLocation>
    <subcellularLocation>
        <location evidence="1">Membrane</location>
    </subcellularLocation>
</comment>
<keyword evidence="3 6" id="KW-1133">Transmembrane helix</keyword>
<feature type="transmembrane region" description="Helical" evidence="6">
    <location>
        <begin position="51"/>
        <end position="73"/>
    </location>
</feature>
<dbReference type="AlphaFoldDB" id="A0A2G9UEZ9"/>
<name>A0A2G9UEZ9_TELCI</name>
<proteinExistence type="inferred from homology"/>
<protein>
    <recommendedName>
        <fullName evidence="6">Bestrophin homolog</fullName>
    </recommendedName>
</protein>
<evidence type="ECO:0000313" key="7">
    <source>
        <dbReference type="EMBL" id="PIO68824.1"/>
    </source>
</evidence>
<keyword evidence="8" id="KW-1185">Reference proteome</keyword>
<comment type="caution">
    <text evidence="6">Lacks conserved residue(s) required for the propagation of feature annotation.</text>
</comment>
<evidence type="ECO:0000256" key="3">
    <source>
        <dbReference type="ARBA" id="ARBA00022989"/>
    </source>
</evidence>
<dbReference type="PANTHER" id="PTHR10736:SF0">
    <property type="entry name" value="BESTROPHIN HOMOLOG"/>
    <property type="match status" value="1"/>
</dbReference>
<organism evidence="7 8">
    <name type="scientific">Teladorsagia circumcincta</name>
    <name type="common">Brown stomach worm</name>
    <name type="synonym">Ostertagia circumcincta</name>
    <dbReference type="NCBI Taxonomy" id="45464"/>
    <lineage>
        <taxon>Eukaryota</taxon>
        <taxon>Metazoa</taxon>
        <taxon>Ecdysozoa</taxon>
        <taxon>Nematoda</taxon>
        <taxon>Chromadorea</taxon>
        <taxon>Rhabditida</taxon>
        <taxon>Rhabditina</taxon>
        <taxon>Rhabditomorpha</taxon>
        <taxon>Strongyloidea</taxon>
        <taxon>Trichostrongylidae</taxon>
        <taxon>Teladorsagia</taxon>
    </lineage>
</organism>
<accession>A0A2G9UEZ9</accession>
<sequence length="144" mass="17198">MEENLTELRITAADTLKCEGMTITYTLEVSRARFWGFAKLLTRWKGSIYRLMYREMTCFLLAYYAVMVVYRYFSDDRMKKLCLQISAYVQGGDVRGRMIRRSMARYVNLISALTFQRRFLSSRFRNTIPHFVDEKSYNTQSRQN</sequence>
<keyword evidence="2 6" id="KW-0812">Transmembrane</keyword>
<keyword evidence="6" id="KW-0407">Ion channel</keyword>
<evidence type="ECO:0000256" key="6">
    <source>
        <dbReference type="RuleBase" id="RU363126"/>
    </source>
</evidence>
<keyword evidence="4 6" id="KW-0472">Membrane</keyword>
<dbReference type="Proteomes" id="UP000230423">
    <property type="component" value="Unassembled WGS sequence"/>
</dbReference>
<dbReference type="Pfam" id="PF01062">
    <property type="entry name" value="Bestrophin"/>
    <property type="match status" value="1"/>
</dbReference>
<dbReference type="InterPro" id="IPR021134">
    <property type="entry name" value="Bestrophin-like"/>
</dbReference>
<reference evidence="7 8" key="1">
    <citation type="submission" date="2015-09" db="EMBL/GenBank/DDBJ databases">
        <title>Draft genome of the parasitic nematode Teladorsagia circumcincta isolate WARC Sus (inbred).</title>
        <authorList>
            <person name="Mitreva M."/>
        </authorList>
    </citation>
    <scope>NUCLEOTIDE SEQUENCE [LARGE SCALE GENOMIC DNA]</scope>
    <source>
        <strain evidence="7 8">S</strain>
    </source>
</reference>
<dbReference type="GO" id="GO:0005886">
    <property type="term" value="C:plasma membrane"/>
    <property type="evidence" value="ECO:0007669"/>
    <property type="project" value="UniProtKB-SubCell"/>
</dbReference>
<gene>
    <name evidence="7" type="ORF">TELCIR_09375</name>
</gene>
<keyword evidence="6" id="KW-0406">Ion transport</keyword>
<evidence type="ECO:0000256" key="2">
    <source>
        <dbReference type="ARBA" id="ARBA00022692"/>
    </source>
</evidence>